<dbReference type="EMBL" id="JAPXFL010000013">
    <property type="protein sequence ID" value="KAK9497837.1"/>
    <property type="molecule type" value="Genomic_DNA"/>
</dbReference>
<organism evidence="1 2">
    <name type="scientific">Rhynocoris fuscipes</name>
    <dbReference type="NCBI Taxonomy" id="488301"/>
    <lineage>
        <taxon>Eukaryota</taxon>
        <taxon>Metazoa</taxon>
        <taxon>Ecdysozoa</taxon>
        <taxon>Arthropoda</taxon>
        <taxon>Hexapoda</taxon>
        <taxon>Insecta</taxon>
        <taxon>Pterygota</taxon>
        <taxon>Neoptera</taxon>
        <taxon>Paraneoptera</taxon>
        <taxon>Hemiptera</taxon>
        <taxon>Heteroptera</taxon>
        <taxon>Panheteroptera</taxon>
        <taxon>Cimicomorpha</taxon>
        <taxon>Reduviidae</taxon>
        <taxon>Harpactorinae</taxon>
        <taxon>Harpactorini</taxon>
        <taxon>Rhynocoris</taxon>
    </lineage>
</organism>
<gene>
    <name evidence="1" type="ORF">O3M35_003752</name>
</gene>
<evidence type="ECO:0008006" key="3">
    <source>
        <dbReference type="Google" id="ProtNLM"/>
    </source>
</evidence>
<comment type="caution">
    <text evidence="1">The sequence shown here is derived from an EMBL/GenBank/DDBJ whole genome shotgun (WGS) entry which is preliminary data.</text>
</comment>
<accession>A0AAW1CHJ4</accession>
<protein>
    <recommendedName>
        <fullName evidence="3">Site-specific DNA-methyltransferase (adenine-specific)</fullName>
    </recommendedName>
</protein>
<reference evidence="1 2" key="1">
    <citation type="submission" date="2022-12" db="EMBL/GenBank/DDBJ databases">
        <title>Chromosome-level genome assembly of true bugs.</title>
        <authorList>
            <person name="Ma L."/>
            <person name="Li H."/>
        </authorList>
    </citation>
    <scope>NUCLEOTIDE SEQUENCE [LARGE SCALE GENOMIC DNA]</scope>
    <source>
        <strain evidence="1">Lab_2022b</strain>
    </source>
</reference>
<sequence length="51" mass="6252">MFQHASGKTNQRFIRTIRLLPRNLDWYSQTFNDVLCKLFLRKLNDHQKKCK</sequence>
<evidence type="ECO:0000313" key="2">
    <source>
        <dbReference type="Proteomes" id="UP001461498"/>
    </source>
</evidence>
<name>A0AAW1CHJ4_9HEMI</name>
<evidence type="ECO:0000313" key="1">
    <source>
        <dbReference type="EMBL" id="KAK9497837.1"/>
    </source>
</evidence>
<keyword evidence="2" id="KW-1185">Reference proteome</keyword>
<proteinExistence type="predicted"/>
<dbReference type="Proteomes" id="UP001461498">
    <property type="component" value="Unassembled WGS sequence"/>
</dbReference>
<dbReference type="AlphaFoldDB" id="A0AAW1CHJ4"/>